<protein>
    <submittedName>
        <fullName evidence="2">Uncharacterized protein</fullName>
    </submittedName>
</protein>
<organism evidence="2 3">
    <name type="scientific">Marssonina brunnea f. sp. multigermtubi (strain MB_m1)</name>
    <name type="common">Marssonina leaf spot fungus</name>
    <dbReference type="NCBI Taxonomy" id="1072389"/>
    <lineage>
        <taxon>Eukaryota</taxon>
        <taxon>Fungi</taxon>
        <taxon>Dikarya</taxon>
        <taxon>Ascomycota</taxon>
        <taxon>Pezizomycotina</taxon>
        <taxon>Leotiomycetes</taxon>
        <taxon>Helotiales</taxon>
        <taxon>Drepanopezizaceae</taxon>
        <taxon>Drepanopeziza</taxon>
    </lineage>
</organism>
<keyword evidence="3" id="KW-1185">Reference proteome</keyword>
<dbReference type="AlphaFoldDB" id="K1WKR2"/>
<dbReference type="HOGENOM" id="CLU_443486_0_0_1"/>
<gene>
    <name evidence="2" type="ORF">MBM_03258</name>
</gene>
<evidence type="ECO:0000256" key="1">
    <source>
        <dbReference type="SAM" id="MobiDB-lite"/>
    </source>
</evidence>
<dbReference type="OrthoDB" id="3545182at2759"/>
<reference evidence="2 3" key="1">
    <citation type="journal article" date="2012" name="BMC Genomics">
        <title>Sequencing the genome of Marssonina brunnea reveals fungus-poplar co-evolution.</title>
        <authorList>
            <person name="Zhu S."/>
            <person name="Cao Y.-Z."/>
            <person name="Jiang C."/>
            <person name="Tan B.-Y."/>
            <person name="Wang Z."/>
            <person name="Feng S."/>
            <person name="Zhang L."/>
            <person name="Su X.-H."/>
            <person name="Brejova B."/>
            <person name="Vinar T."/>
            <person name="Xu M."/>
            <person name="Wang M.-X."/>
            <person name="Zhang S.-G."/>
            <person name="Huang M.-R."/>
            <person name="Wu R."/>
            <person name="Zhou Y."/>
        </authorList>
    </citation>
    <scope>NUCLEOTIDE SEQUENCE [LARGE SCALE GENOMIC DNA]</scope>
    <source>
        <strain evidence="2 3">MB_m1</strain>
    </source>
</reference>
<evidence type="ECO:0000313" key="2">
    <source>
        <dbReference type="EMBL" id="EKD18265.1"/>
    </source>
</evidence>
<dbReference type="EMBL" id="JH921433">
    <property type="protein sequence ID" value="EKD18265.1"/>
    <property type="molecule type" value="Genomic_DNA"/>
</dbReference>
<dbReference type="InParanoid" id="K1WKR2"/>
<feature type="region of interest" description="Disordered" evidence="1">
    <location>
        <begin position="36"/>
        <end position="60"/>
    </location>
</feature>
<accession>K1WKR2</accession>
<sequence length="616" mass="70222">MSDKDTEHDKIHSSRITYIPLRETLIKAGVLQPRSANIPKKSLQGDTNIKSEDPTSPEPYLKKRKTEFLNGYQSLPLTGYPSDKPRQALPAGLSALPLGSTESPKSLAPQLPYYRVPFGKKVPTDVRLLSTKMIPRAPIPSFTPLQRISSRFVSSVDLESSELFDVPPPRSTRWNVQGVYDVTSVVDGYVDTAGFSLRLFYYNLGDQSQLFAKFAFDKLEGMMRLCPYEAVSTSGVKLELEEFEKACDLPRQMEPSPLRRSWWMRWRAKDGGMRLGELVGGLPDLNYEFSFEEEEGSASKDNIGLRILFVMVYNENHFVFRGKKVANLEDETAPSRWEQRALWNSLWNWEWDPVPDSWSDSSSDSDEDFVARLRRGGSSIRENKSKIKRTIKTKIPTGPSGLSSASTPINKHIELPPLGAFDVTGIWQIEAQHLRSHLGISDKDGNRGCMYITVKMANNPRHHKIGRQLWADFRLGPRVCGVMRFCPRPNSEEEQRITLPLKEFEKACVLESACWPGPSPEGKGEWYMRWRGVYKSREISRDQADYRVSFKKDDDGKVKMRGVIELDSLMFPWTAERLFAAMPPARNEPSVTKTWSEARPEHDRILSRSEWFTGLV</sequence>
<dbReference type="Proteomes" id="UP000006753">
    <property type="component" value="Unassembled WGS sequence"/>
</dbReference>
<name>K1WKR2_MARBU</name>
<evidence type="ECO:0000313" key="3">
    <source>
        <dbReference type="Proteomes" id="UP000006753"/>
    </source>
</evidence>
<proteinExistence type="predicted"/>
<dbReference type="KEGG" id="mbe:MBM_03258"/>
<dbReference type="GeneID" id="18759193"/>